<protein>
    <recommendedName>
        <fullName evidence="1">magnesium chelatase</fullName>
        <ecNumber evidence="1">6.6.1.1</ecNumber>
    </recommendedName>
</protein>
<accession>A0AAN6JAZ0</accession>
<evidence type="ECO:0000256" key="2">
    <source>
        <dbReference type="ARBA" id="ARBA00023444"/>
    </source>
</evidence>
<evidence type="ECO:0000259" key="3">
    <source>
        <dbReference type="Pfam" id="PF17863"/>
    </source>
</evidence>
<comment type="pathway">
    <text evidence="2">Porphyrin-containing compound metabolism.</text>
</comment>
<dbReference type="GO" id="GO:0016851">
    <property type="term" value="F:magnesium chelatase activity"/>
    <property type="evidence" value="ECO:0007669"/>
    <property type="project" value="UniProtKB-EC"/>
</dbReference>
<dbReference type="EC" id="6.6.1.1" evidence="1"/>
<dbReference type="Proteomes" id="UP001168146">
    <property type="component" value="Unassembled WGS sequence"/>
</dbReference>
<evidence type="ECO:0000313" key="4">
    <source>
        <dbReference type="EMBL" id="KAK0323204.1"/>
    </source>
</evidence>
<comment type="caution">
    <text evidence="4">The sequence shown here is derived from an EMBL/GenBank/DDBJ whole genome shotgun (WGS) entry which is preliminary data.</text>
</comment>
<evidence type="ECO:0000313" key="5">
    <source>
        <dbReference type="Proteomes" id="UP001168146"/>
    </source>
</evidence>
<proteinExistence type="predicted"/>
<organism evidence="4 5">
    <name type="scientific">Friedmanniomyces endolithicus</name>
    <dbReference type="NCBI Taxonomy" id="329885"/>
    <lineage>
        <taxon>Eukaryota</taxon>
        <taxon>Fungi</taxon>
        <taxon>Dikarya</taxon>
        <taxon>Ascomycota</taxon>
        <taxon>Pezizomycotina</taxon>
        <taxon>Dothideomycetes</taxon>
        <taxon>Dothideomycetidae</taxon>
        <taxon>Mycosphaerellales</taxon>
        <taxon>Teratosphaeriaceae</taxon>
        <taxon>Friedmanniomyces</taxon>
    </lineage>
</organism>
<evidence type="ECO:0000256" key="1">
    <source>
        <dbReference type="ARBA" id="ARBA00012825"/>
    </source>
</evidence>
<dbReference type="Gene3D" id="1.10.8.80">
    <property type="entry name" value="Magnesium chelatase subunit I, C-Terminal domain"/>
    <property type="match status" value="1"/>
</dbReference>
<dbReference type="PANTHER" id="PTHR11603:SF132">
    <property type="entry name" value="C2H2-TYPE DOMAIN-CONTAINING PROTEIN"/>
    <property type="match status" value="1"/>
</dbReference>
<dbReference type="EMBL" id="JASUXU010000013">
    <property type="protein sequence ID" value="KAK0323204.1"/>
    <property type="molecule type" value="Genomic_DNA"/>
</dbReference>
<dbReference type="InterPro" id="IPR052041">
    <property type="entry name" value="Nucleic_acid_metab_PIN/TRAM"/>
</dbReference>
<dbReference type="InterPro" id="IPR041628">
    <property type="entry name" value="ChlI/MoxR_AAA_lid"/>
</dbReference>
<feature type="domain" description="ChlI/MoxR AAA lid" evidence="3">
    <location>
        <begin position="246"/>
        <end position="305"/>
    </location>
</feature>
<sequence length="388" mass="43085">MDKLLQDRLQDLSDLDLAILVSLISGQHCIFYSVPNLTKDVRDELHLSCSETFGLQTAVVDCSKPTVDEFSEAILVANDDDFGAVPEYRGSARSLGLPASLPSSLPHMPARVGSGINTLDDRRIADVVIATHLDLAGPSVQAQALELIRTKRIFTRTAMHTASKDFLFVVVASKPDTRLSHHLNDMFGMSYFHEEEDGFPHVEGTMEKYATPVFTRDEIKDLHSQADEARLTAEVDVYLHNVAVFMRQSRYVKGGITATATRHLRAVAKALAPLHGLDYVPPALVTLAVRKVYPHRLILATADTERTLQWGSNPVAVREMLRGVTVEDVLEDVIGSVDVPLTFTTSVRLWVWTGEETVYDTAKQGQQYCQTNTAIANRRREELFLVEA</sequence>
<gene>
    <name evidence="4" type="ORF">LTR82_005564</name>
</gene>
<dbReference type="AlphaFoldDB" id="A0AAN6JAZ0"/>
<reference evidence="4" key="1">
    <citation type="submission" date="2021-12" db="EMBL/GenBank/DDBJ databases">
        <title>Black yeast isolated from Biological Soil Crust.</title>
        <authorList>
            <person name="Kurbessoian T."/>
        </authorList>
    </citation>
    <scope>NUCLEOTIDE SEQUENCE</scope>
    <source>
        <strain evidence="4">CCFEE 5208</strain>
    </source>
</reference>
<dbReference type="Pfam" id="PF17863">
    <property type="entry name" value="AAA_lid_2"/>
    <property type="match status" value="1"/>
</dbReference>
<dbReference type="PANTHER" id="PTHR11603">
    <property type="entry name" value="AAA FAMILY ATPASE"/>
    <property type="match status" value="1"/>
</dbReference>
<name>A0AAN6JAZ0_9PEZI</name>